<name>A0ABW3DPP5_9ACTN</name>
<evidence type="ECO:0000313" key="2">
    <source>
        <dbReference type="EMBL" id="MFD0884603.1"/>
    </source>
</evidence>
<proteinExistence type="predicted"/>
<accession>A0ABW3DPP5</accession>
<reference evidence="3" key="1">
    <citation type="journal article" date="2019" name="Int. J. Syst. Evol. Microbiol.">
        <title>The Global Catalogue of Microorganisms (GCM) 10K type strain sequencing project: providing services to taxonomists for standard genome sequencing and annotation.</title>
        <authorList>
            <consortium name="The Broad Institute Genomics Platform"/>
            <consortium name="The Broad Institute Genome Sequencing Center for Infectious Disease"/>
            <person name="Wu L."/>
            <person name="Ma J."/>
        </authorList>
    </citation>
    <scope>NUCLEOTIDE SEQUENCE [LARGE SCALE GENOMIC DNA]</scope>
    <source>
        <strain evidence="3">CCUG 62974</strain>
    </source>
</reference>
<gene>
    <name evidence="2" type="ORF">ACFQ08_08560</name>
</gene>
<dbReference type="EMBL" id="JBHTHX010000194">
    <property type="protein sequence ID" value="MFD0884603.1"/>
    <property type="molecule type" value="Genomic_DNA"/>
</dbReference>
<comment type="caution">
    <text evidence="2">The sequence shown here is derived from an EMBL/GenBank/DDBJ whole genome shotgun (WGS) entry which is preliminary data.</text>
</comment>
<keyword evidence="3" id="KW-1185">Reference proteome</keyword>
<protein>
    <submittedName>
        <fullName evidence="2">Uncharacterized protein</fullName>
    </submittedName>
</protein>
<evidence type="ECO:0000313" key="3">
    <source>
        <dbReference type="Proteomes" id="UP001597024"/>
    </source>
</evidence>
<feature type="non-terminal residue" evidence="2">
    <location>
        <position position="1"/>
    </location>
</feature>
<evidence type="ECO:0000256" key="1">
    <source>
        <dbReference type="SAM" id="MobiDB-lite"/>
    </source>
</evidence>
<dbReference type="Proteomes" id="UP001597024">
    <property type="component" value="Unassembled WGS sequence"/>
</dbReference>
<feature type="region of interest" description="Disordered" evidence="1">
    <location>
        <begin position="35"/>
        <end position="64"/>
    </location>
</feature>
<sequence length="64" mass="6735">PHSWATARPTPPLAPVTTTTLSFMVLPFAGSDASRTRAATGHAPVQDHGQDHGAGSWGFPWETP</sequence>
<organism evidence="2 3">
    <name type="scientific">Streptosporangium algeriense</name>
    <dbReference type="NCBI Taxonomy" id="1682748"/>
    <lineage>
        <taxon>Bacteria</taxon>
        <taxon>Bacillati</taxon>
        <taxon>Actinomycetota</taxon>
        <taxon>Actinomycetes</taxon>
        <taxon>Streptosporangiales</taxon>
        <taxon>Streptosporangiaceae</taxon>
        <taxon>Streptosporangium</taxon>
    </lineage>
</organism>